<comment type="caution">
    <text evidence="4">The sequence shown here is derived from an EMBL/GenBank/DDBJ whole genome shotgun (WGS) entry which is preliminary data.</text>
</comment>
<dbReference type="PANTHER" id="PTHR33077:SF90">
    <property type="entry name" value="PROTEIN TIFY 7"/>
    <property type="match status" value="1"/>
</dbReference>
<dbReference type="InterPro" id="IPR010399">
    <property type="entry name" value="Tify_dom"/>
</dbReference>
<dbReference type="GO" id="GO:2000022">
    <property type="term" value="P:regulation of jasmonic acid mediated signaling pathway"/>
    <property type="evidence" value="ECO:0007669"/>
    <property type="project" value="UniProtKB-UniRule"/>
</dbReference>
<dbReference type="PANTHER" id="PTHR33077">
    <property type="entry name" value="PROTEIN TIFY 4A-RELATED-RELATED"/>
    <property type="match status" value="1"/>
</dbReference>
<reference evidence="5" key="1">
    <citation type="journal article" date="2018" name="Gigascience">
        <title>Genome assembly of the Pink Ipe (Handroanthus impetiginosus, Bignoniaceae), a highly valued, ecologically keystone Neotropical timber forest tree.</title>
        <authorList>
            <person name="Silva-Junior O.B."/>
            <person name="Grattapaglia D."/>
            <person name="Novaes E."/>
            <person name="Collevatti R.G."/>
        </authorList>
    </citation>
    <scope>NUCLEOTIDE SEQUENCE [LARGE SCALE GENOMIC DNA]</scope>
    <source>
        <strain evidence="5">cv. UFG-1</strain>
    </source>
</reference>
<keyword evidence="2" id="KW-1184">Jasmonic acid signaling pathway</keyword>
<evidence type="ECO:0000259" key="3">
    <source>
        <dbReference type="PROSITE" id="PS51320"/>
    </source>
</evidence>
<dbReference type="InterPro" id="IPR040390">
    <property type="entry name" value="TIFY/JAZ"/>
</dbReference>
<dbReference type="GO" id="GO:0031347">
    <property type="term" value="P:regulation of defense response"/>
    <property type="evidence" value="ECO:0007669"/>
    <property type="project" value="UniProtKB-UniRule"/>
</dbReference>
<organism evidence="4 5">
    <name type="scientific">Handroanthus impetiginosus</name>
    <dbReference type="NCBI Taxonomy" id="429701"/>
    <lineage>
        <taxon>Eukaryota</taxon>
        <taxon>Viridiplantae</taxon>
        <taxon>Streptophyta</taxon>
        <taxon>Embryophyta</taxon>
        <taxon>Tracheophyta</taxon>
        <taxon>Spermatophyta</taxon>
        <taxon>Magnoliopsida</taxon>
        <taxon>eudicotyledons</taxon>
        <taxon>Gunneridae</taxon>
        <taxon>Pentapetalae</taxon>
        <taxon>asterids</taxon>
        <taxon>lamiids</taxon>
        <taxon>Lamiales</taxon>
        <taxon>Bignoniaceae</taxon>
        <taxon>Crescentiina</taxon>
        <taxon>Tabebuia alliance</taxon>
        <taxon>Handroanthus</taxon>
    </lineage>
</organism>
<evidence type="ECO:0000256" key="2">
    <source>
        <dbReference type="RuleBase" id="RU369065"/>
    </source>
</evidence>
<comment type="function">
    <text evidence="2">Repressor of jasmonate responses.</text>
</comment>
<keyword evidence="2" id="KW-0539">Nucleus</keyword>
<dbReference type="AlphaFoldDB" id="A0A2G9G4M7"/>
<dbReference type="PROSITE" id="PS51320">
    <property type="entry name" value="TIFY"/>
    <property type="match status" value="1"/>
</dbReference>
<evidence type="ECO:0000256" key="1">
    <source>
        <dbReference type="ARBA" id="ARBA00008614"/>
    </source>
</evidence>
<evidence type="ECO:0000313" key="4">
    <source>
        <dbReference type="EMBL" id="PIN00264.1"/>
    </source>
</evidence>
<dbReference type="GO" id="GO:0005634">
    <property type="term" value="C:nucleus"/>
    <property type="evidence" value="ECO:0007669"/>
    <property type="project" value="UniProtKB-SubCell"/>
</dbReference>
<dbReference type="Proteomes" id="UP000231279">
    <property type="component" value="Unassembled WGS sequence"/>
</dbReference>
<dbReference type="GO" id="GO:0009611">
    <property type="term" value="P:response to wounding"/>
    <property type="evidence" value="ECO:0007669"/>
    <property type="project" value="UniProtKB-UniRule"/>
</dbReference>
<dbReference type="EMBL" id="NKXS01007067">
    <property type="protein sequence ID" value="PIN00264.1"/>
    <property type="molecule type" value="Genomic_DNA"/>
</dbReference>
<protein>
    <recommendedName>
        <fullName evidence="2">Protein TIFY</fullName>
    </recommendedName>
    <alternativeName>
        <fullName evidence="2">Jasmonate ZIM domain-containing protein</fullName>
    </alternativeName>
</protein>
<name>A0A2G9G4M7_9LAMI</name>
<accession>A0A2G9G4M7</accession>
<feature type="domain" description="Tify" evidence="3">
    <location>
        <begin position="124"/>
        <end position="159"/>
    </location>
</feature>
<dbReference type="InterPro" id="IPR018467">
    <property type="entry name" value="CCT_CS"/>
</dbReference>
<dbReference type="OrthoDB" id="909247at2759"/>
<keyword evidence="5" id="KW-1185">Reference proteome</keyword>
<evidence type="ECO:0000313" key="5">
    <source>
        <dbReference type="Proteomes" id="UP000231279"/>
    </source>
</evidence>
<dbReference type="Pfam" id="PF09425">
    <property type="entry name" value="Jas_motif"/>
    <property type="match status" value="1"/>
</dbReference>
<gene>
    <name evidence="4" type="ORF">CDL12_27233</name>
</gene>
<comment type="domain">
    <text evidence="2">The jas domain is required for interaction with COI1.</text>
</comment>
<sequence>MEIDFLGLNSPKFGKFQQEGPKDAFMDSEVETSLSLSTSSSLDSQRQMLSFCEKKKTTWEFPSDKMIPASSNASLVHYNQERAPNTEHNSAVFVPTPVYHASPAAGFLYNLNKRSTNLSNISELPAKPASLTMVYASCAAVFNDTLPQKADNPMYMSGSASTRLPNARIPTRGHTPTVAMARRATLARFLEKRLHRMNKARTAQLMGKSLNATNSVACNTNTTRSNMRRDSLLR</sequence>
<proteinExistence type="inferred from homology"/>
<comment type="similarity">
    <text evidence="1 2">Belongs to the TIFY/JAZ family.</text>
</comment>
<comment type="subcellular location">
    <subcellularLocation>
        <location evidence="2">Nucleus</location>
    </subcellularLocation>
</comment>